<evidence type="ECO:0000256" key="2">
    <source>
        <dbReference type="SAM" id="MobiDB-lite"/>
    </source>
</evidence>
<feature type="transmembrane region" description="Helical" evidence="3">
    <location>
        <begin position="27"/>
        <end position="44"/>
    </location>
</feature>
<dbReference type="PROSITE" id="PS50005">
    <property type="entry name" value="TPR"/>
    <property type="match status" value="2"/>
</dbReference>
<keyword evidence="5" id="KW-1185">Reference proteome</keyword>
<dbReference type="Proteomes" id="UP000236654">
    <property type="component" value="Unassembled WGS sequence"/>
</dbReference>
<dbReference type="EMBL" id="PJNI01000003">
    <property type="protein sequence ID" value="PKR81434.1"/>
    <property type="molecule type" value="Genomic_DNA"/>
</dbReference>
<feature type="compositionally biased region" description="Basic and acidic residues" evidence="2">
    <location>
        <begin position="233"/>
        <end position="277"/>
    </location>
</feature>
<feature type="compositionally biased region" description="Low complexity" evidence="2">
    <location>
        <begin position="182"/>
        <end position="196"/>
    </location>
</feature>
<name>A0A2I0R4C8_9FLAO</name>
<keyword evidence="3" id="KW-0472">Membrane</keyword>
<keyword evidence="1" id="KW-0802">TPR repeat</keyword>
<organism evidence="4 5">
    <name type="scientific">Brumimicrobium salinarum</name>
    <dbReference type="NCBI Taxonomy" id="2058658"/>
    <lineage>
        <taxon>Bacteria</taxon>
        <taxon>Pseudomonadati</taxon>
        <taxon>Bacteroidota</taxon>
        <taxon>Flavobacteriia</taxon>
        <taxon>Flavobacteriales</taxon>
        <taxon>Crocinitomicaceae</taxon>
        <taxon>Brumimicrobium</taxon>
    </lineage>
</organism>
<dbReference type="SUPFAM" id="SSF48452">
    <property type="entry name" value="TPR-like"/>
    <property type="match status" value="1"/>
</dbReference>
<proteinExistence type="predicted"/>
<dbReference type="AlphaFoldDB" id="A0A2I0R4C8"/>
<feature type="region of interest" description="Disordered" evidence="2">
    <location>
        <begin position="163"/>
        <end position="277"/>
    </location>
</feature>
<dbReference type="OrthoDB" id="1525165at2"/>
<gene>
    <name evidence="4" type="ORF">CW751_05100</name>
</gene>
<feature type="compositionally biased region" description="Low complexity" evidence="2">
    <location>
        <begin position="217"/>
        <end position="232"/>
    </location>
</feature>
<reference evidence="4 5" key="1">
    <citation type="submission" date="2017-12" db="EMBL/GenBank/DDBJ databases">
        <title>The draft genome sequence of Brumimicrobium saltpan LHR20.</title>
        <authorList>
            <person name="Do Z.-J."/>
            <person name="Luo H.-R."/>
        </authorList>
    </citation>
    <scope>NUCLEOTIDE SEQUENCE [LARGE SCALE GENOMIC DNA]</scope>
    <source>
        <strain evidence="4 5">LHR20</strain>
    </source>
</reference>
<dbReference type="InterPro" id="IPR019734">
    <property type="entry name" value="TPR_rpt"/>
</dbReference>
<keyword evidence="3" id="KW-1133">Transmembrane helix</keyword>
<evidence type="ECO:0000313" key="5">
    <source>
        <dbReference type="Proteomes" id="UP000236654"/>
    </source>
</evidence>
<dbReference type="Gene3D" id="1.25.40.10">
    <property type="entry name" value="Tetratricopeptide repeat domain"/>
    <property type="match status" value="2"/>
</dbReference>
<protein>
    <submittedName>
        <fullName evidence="4">Uncharacterized protein</fullName>
    </submittedName>
</protein>
<evidence type="ECO:0000256" key="1">
    <source>
        <dbReference type="PROSITE-ProRule" id="PRU00339"/>
    </source>
</evidence>
<feature type="repeat" description="TPR" evidence="1">
    <location>
        <begin position="119"/>
        <end position="152"/>
    </location>
</feature>
<accession>A0A2I0R4C8</accession>
<dbReference type="InterPro" id="IPR011990">
    <property type="entry name" value="TPR-like_helical_dom_sf"/>
</dbReference>
<dbReference type="Pfam" id="PF13432">
    <property type="entry name" value="TPR_16"/>
    <property type="match status" value="2"/>
</dbReference>
<dbReference type="SMART" id="SM00028">
    <property type="entry name" value="TPR"/>
    <property type="match status" value="3"/>
</dbReference>
<sequence>MAFNFVNIIFINAFRSRNYFKKRKYKLIRIAIILPFIMLSSLLFSQDWKEELRLGKKFYVQGDYEAAYQKFLNAQKLAPVEIDLSQDIGNAAYRNKNYEMAEKAFSAAAESTEDVELQTKQVYNIGNSQMQNKDYASAIESYKDVLRKNPNDKAARYNLAQAQRKLKQEKKQQEKNQDKSSNDNQDQPSDQQNKNQEGNQNDKEHQDQNQSKNDQTQSDNSGGQDQNNSGGNHEAKLTERKTERMLEDLLRQEIKTKKKIRGVESNKENQNRSDKKW</sequence>
<feature type="compositionally biased region" description="Basic and acidic residues" evidence="2">
    <location>
        <begin position="169"/>
        <end position="181"/>
    </location>
</feature>
<comment type="caution">
    <text evidence="4">The sequence shown here is derived from an EMBL/GenBank/DDBJ whole genome shotgun (WGS) entry which is preliminary data.</text>
</comment>
<evidence type="ECO:0000256" key="3">
    <source>
        <dbReference type="SAM" id="Phobius"/>
    </source>
</evidence>
<keyword evidence="3" id="KW-0812">Transmembrane</keyword>
<feature type="repeat" description="TPR" evidence="1">
    <location>
        <begin position="48"/>
        <end position="81"/>
    </location>
</feature>
<evidence type="ECO:0000313" key="4">
    <source>
        <dbReference type="EMBL" id="PKR81434.1"/>
    </source>
</evidence>